<keyword evidence="1" id="KW-0732">Signal</keyword>
<dbReference type="GO" id="GO:0006508">
    <property type="term" value="P:proteolysis"/>
    <property type="evidence" value="ECO:0007669"/>
    <property type="project" value="UniProtKB-KW"/>
</dbReference>
<dbReference type="Gene3D" id="2.40.70.10">
    <property type="entry name" value="Acid Proteases"/>
    <property type="match status" value="2"/>
</dbReference>
<proteinExistence type="predicted"/>
<dbReference type="CDD" id="cd05483">
    <property type="entry name" value="retropepsin_like_bacteria"/>
    <property type="match status" value="1"/>
</dbReference>
<evidence type="ECO:0000313" key="2">
    <source>
        <dbReference type="EMBL" id="PUV22125.1"/>
    </source>
</evidence>
<evidence type="ECO:0000313" key="3">
    <source>
        <dbReference type="Proteomes" id="UP000250831"/>
    </source>
</evidence>
<feature type="signal peptide" evidence="1">
    <location>
        <begin position="1"/>
        <end position="29"/>
    </location>
</feature>
<dbReference type="GO" id="GO:0008233">
    <property type="term" value="F:peptidase activity"/>
    <property type="evidence" value="ECO:0007669"/>
    <property type="project" value="UniProtKB-KW"/>
</dbReference>
<dbReference type="EMBL" id="QCXX01000008">
    <property type="protein sequence ID" value="PUV22125.1"/>
    <property type="molecule type" value="Genomic_DNA"/>
</dbReference>
<dbReference type="SUPFAM" id="SSF50630">
    <property type="entry name" value="Acid proteases"/>
    <property type="match status" value="1"/>
</dbReference>
<dbReference type="Pfam" id="PF13650">
    <property type="entry name" value="Asp_protease_2"/>
    <property type="match status" value="1"/>
</dbReference>
<evidence type="ECO:0000256" key="1">
    <source>
        <dbReference type="SAM" id="SignalP"/>
    </source>
</evidence>
<dbReference type="InterPro" id="IPR021109">
    <property type="entry name" value="Peptidase_aspartic_dom_sf"/>
</dbReference>
<dbReference type="AlphaFoldDB" id="A0A363NMW4"/>
<dbReference type="Proteomes" id="UP000250831">
    <property type="component" value="Unassembled WGS sequence"/>
</dbReference>
<keyword evidence="3" id="KW-1185">Reference proteome</keyword>
<dbReference type="InterPro" id="IPR034122">
    <property type="entry name" value="Retropepsin-like_bacterial"/>
</dbReference>
<dbReference type="OrthoDB" id="644381at2"/>
<feature type="chain" id="PRO_5016718353" evidence="1">
    <location>
        <begin position="30"/>
        <end position="502"/>
    </location>
</feature>
<protein>
    <submittedName>
        <fullName evidence="2">Clan AA aspartic protease</fullName>
    </submittedName>
</protein>
<reference evidence="2 3" key="1">
    <citation type="submission" date="2018-04" db="EMBL/GenBank/DDBJ databases">
        <title>Sphingobacterium sp. M46 Genome.</title>
        <authorList>
            <person name="Cheng J."/>
            <person name="Li Y."/>
        </authorList>
    </citation>
    <scope>NUCLEOTIDE SEQUENCE [LARGE SCALE GENOMIC DNA]</scope>
    <source>
        <strain evidence="2 3">M46</strain>
    </source>
</reference>
<gene>
    <name evidence="2" type="ORF">DCO56_24685</name>
</gene>
<name>A0A363NMW4_9SPHI</name>
<keyword evidence="2" id="KW-0378">Hydrolase</keyword>
<comment type="caution">
    <text evidence="2">The sequence shown here is derived from an EMBL/GenBank/DDBJ whole genome shotgun (WGS) entry which is preliminary data.</text>
</comment>
<accession>A0A363NMW4</accession>
<keyword evidence="2" id="KW-0645">Protease</keyword>
<sequence>MTTNFMWYTQTKKLILTGLCTLVVFSSYAQSSATFAQKLFQAFQQKDTTVLASELASNFSIAGHTDDGAKFRLDQIVKNYQISKIDIKADRKVKKGRIMQLAILDKANKSINAEALFNTTDKLVHLSLFDQLYSMRRMEKAALRAVIPFENHNGSIYLQVKINGYDKPLRLLFDTGADGMAVSQQLADRIGLKITKEKNASVVGGHAKIKISENNTVGLDTLHIDKQSIAIFPEMGRDGDGIIGNTLIRRYITHIDYDKNLLSLYEFGGFEYSGKGTLAPITMPAGVMVLHGQLDITQGKSYAGRFVFDTGASYDLICFRPFVRQNKLLISGFKPEAQAATVSMGISSPTFLGKSHQFAISQLPPMTGLPVTLMGGTADNEQWQPGVDGSIGIRLLSRYNMTINLAESEVFFAPNKLHALPQDFLIRNHQFGWDNTGQLKALGIVGIPSDGSSLKNGDLIQRIDSYSVDELEKNPKLIDQIRLKAKVNEITIILKDNTQITL</sequence>
<organism evidence="2 3">
    <name type="scientific">Sphingobacterium athyrii</name>
    <dbReference type="NCBI Taxonomy" id="2152717"/>
    <lineage>
        <taxon>Bacteria</taxon>
        <taxon>Pseudomonadati</taxon>
        <taxon>Bacteroidota</taxon>
        <taxon>Sphingobacteriia</taxon>
        <taxon>Sphingobacteriales</taxon>
        <taxon>Sphingobacteriaceae</taxon>
        <taxon>Sphingobacterium</taxon>
    </lineage>
</organism>